<dbReference type="Gene3D" id="3.40.50.10330">
    <property type="entry name" value="Probable inorganic polyphosphate/atp-NAD kinase, domain 1"/>
    <property type="match status" value="1"/>
</dbReference>
<dbReference type="PANTHER" id="PTHR11255">
    <property type="entry name" value="DIACYLGLYCEROL KINASE"/>
    <property type="match status" value="1"/>
</dbReference>
<dbReference type="SMART" id="SM00045">
    <property type="entry name" value="DAGKa"/>
    <property type="match status" value="1"/>
</dbReference>
<feature type="region of interest" description="Disordered" evidence="7">
    <location>
        <begin position="1"/>
        <end position="60"/>
    </location>
</feature>
<dbReference type="PANTHER" id="PTHR11255:SF80">
    <property type="entry name" value="EYE-SPECIFIC DIACYLGLYCEROL KINASE"/>
    <property type="match status" value="1"/>
</dbReference>
<dbReference type="SMART" id="SM00046">
    <property type="entry name" value="DAGKc"/>
    <property type="match status" value="1"/>
</dbReference>
<evidence type="ECO:0000256" key="2">
    <source>
        <dbReference type="ARBA" id="ARBA00022679"/>
    </source>
</evidence>
<feature type="region of interest" description="Disordered" evidence="7">
    <location>
        <begin position="227"/>
        <end position="263"/>
    </location>
</feature>
<keyword evidence="3 6" id="KW-0547">Nucleotide-binding</keyword>
<evidence type="ECO:0000256" key="5">
    <source>
        <dbReference type="ARBA" id="ARBA00022840"/>
    </source>
</evidence>
<evidence type="ECO:0000256" key="6">
    <source>
        <dbReference type="RuleBase" id="RU361128"/>
    </source>
</evidence>
<evidence type="ECO:0000313" key="10">
    <source>
        <dbReference type="Proteomes" id="UP000822688"/>
    </source>
</evidence>
<dbReference type="EMBL" id="CM026428">
    <property type="protein sequence ID" value="KAG0566673.1"/>
    <property type="molecule type" value="Genomic_DNA"/>
</dbReference>
<comment type="caution">
    <text evidence="9">The sequence shown here is derived from an EMBL/GenBank/DDBJ whole genome shotgun (WGS) entry which is preliminary data.</text>
</comment>
<evidence type="ECO:0000256" key="7">
    <source>
        <dbReference type="SAM" id="MobiDB-lite"/>
    </source>
</evidence>
<dbReference type="Gene3D" id="2.60.200.40">
    <property type="match status" value="1"/>
</dbReference>
<dbReference type="InterPro" id="IPR000756">
    <property type="entry name" value="Diacylglycerol_kin_accessory"/>
</dbReference>
<keyword evidence="2 6" id="KW-0808">Transferase</keyword>
<gene>
    <name evidence="9" type="ORF">KC19_7G080500</name>
</gene>
<keyword evidence="4 6" id="KW-0418">Kinase</keyword>
<dbReference type="AlphaFoldDB" id="A0A8T0H5S2"/>
<comment type="catalytic activity">
    <reaction evidence="6">
        <text>a 1,2-diacyl-sn-glycerol + ATP = a 1,2-diacyl-sn-glycero-3-phosphate + ADP + H(+)</text>
        <dbReference type="Rhea" id="RHEA:10272"/>
        <dbReference type="ChEBI" id="CHEBI:15378"/>
        <dbReference type="ChEBI" id="CHEBI:17815"/>
        <dbReference type="ChEBI" id="CHEBI:30616"/>
        <dbReference type="ChEBI" id="CHEBI:58608"/>
        <dbReference type="ChEBI" id="CHEBI:456216"/>
        <dbReference type="EC" id="2.7.1.107"/>
    </reaction>
</comment>
<name>A0A8T0H5S2_CERPU</name>
<dbReference type="InterPro" id="IPR001206">
    <property type="entry name" value="Diacylglycerol_kinase_cat_dom"/>
</dbReference>
<dbReference type="Pfam" id="PF00609">
    <property type="entry name" value="DAGK_acc"/>
    <property type="match status" value="1"/>
</dbReference>
<evidence type="ECO:0000259" key="8">
    <source>
        <dbReference type="PROSITE" id="PS50146"/>
    </source>
</evidence>
<dbReference type="GO" id="GO:0007200">
    <property type="term" value="P:phospholipase C-activating G protein-coupled receptor signaling pathway"/>
    <property type="evidence" value="ECO:0007669"/>
    <property type="project" value="InterPro"/>
</dbReference>
<evidence type="ECO:0000256" key="3">
    <source>
        <dbReference type="ARBA" id="ARBA00022741"/>
    </source>
</evidence>
<dbReference type="Proteomes" id="UP000822688">
    <property type="component" value="Chromosome 7"/>
</dbReference>
<proteinExistence type="inferred from homology"/>
<dbReference type="InterPro" id="IPR016064">
    <property type="entry name" value="NAD/diacylglycerol_kinase_sf"/>
</dbReference>
<evidence type="ECO:0000256" key="4">
    <source>
        <dbReference type="ARBA" id="ARBA00022777"/>
    </source>
</evidence>
<feature type="region of interest" description="Disordered" evidence="7">
    <location>
        <begin position="113"/>
        <end position="214"/>
    </location>
</feature>
<protein>
    <recommendedName>
        <fullName evidence="6">Diacylglycerol kinase</fullName>
        <shortName evidence="6">DAG kinase</shortName>
        <ecNumber evidence="6">2.7.1.107</ecNumber>
    </recommendedName>
</protein>
<keyword evidence="5 6" id="KW-0067">ATP-binding</keyword>
<sequence>MNSEGRPAGAVAGDPVPGVGDGGTGLGIKEPGVVAPSGEAVPVDASGRNGEAKVGRHGRNGSMSGGFLAAPGYSPSFASLGDTSSFESHHGASHSDTFEGFEASKLSDSPEIHETPMVTRPEGLSFTGPGVGGRTPEITEAGTPAPVKPLDGEKQAAGHHTSPIGNLASHHPANVASPSPPTELKPIPGNVDSFTFNRASTTPGTSNEPYVSSKKMPGHELLEKLTTTNKTPTPGTPASSQDVNPIIPPAAEAKSSAPSHTDVAPPVEEIKEAPRESEPVVVKPEPDAAQVVQPKVQAPPLPEEPAVAIPAATDKLDSHTTDSSVAPTVDGSTTEKAVDSSNVATGSEGKIEEVAEKSTGHGIETTDEKEVGEVKPPETAAFQNVEAEKVVPASFSTETPKPGTTGKLTTISTKKWHNPTDADLKTMVVIPEYLSRDMENAVKSTGEAIPEGRPAGQEIVAPTCPILVFINSKSGGRLGPELMKHFEELISSYQVYDLAKHSPSAVLQYGLGCLDKMAKSGDECARKTLEKLRILVAGGDGTVGWVLSSVGALRELPEPISIPPVGVIPLGTGNDLSRSFGWGGEFASTSKSTLKRVLVKALGSNASPLDTWTAVVMPAKSVAADNIEFPHAMHPQHHVPLPSGVAGEKHAKDERDPAFEGLFFNYFSVGMDAQVAYGFHHLRDAKPWLARGRTANQMIYSSFGCTQGWFCTACSVAPRARGVSNILKLLVRKRGSKDWEDIHLPSNIRAVVICNLKSYAGGRNPWGKPSSGRREKEGFEEQRCDDGVLEVMGLKDGWHSAFVLLEVSTAVRLCQAEAIKLELNGKARTKAYLQMDGEPWMQPMGTPEDPTPTVVMIEKLPHPSLLLKR</sequence>
<feature type="domain" description="DAGKc" evidence="8">
    <location>
        <begin position="461"/>
        <end position="618"/>
    </location>
</feature>
<dbReference type="GO" id="GO:0004143">
    <property type="term" value="F:ATP-dependent diacylglycerol kinase activity"/>
    <property type="evidence" value="ECO:0007669"/>
    <property type="project" value="UniProtKB-EC"/>
</dbReference>
<feature type="compositionally biased region" description="Low complexity" evidence="7">
    <location>
        <begin position="7"/>
        <end position="18"/>
    </location>
</feature>
<dbReference type="InterPro" id="IPR017438">
    <property type="entry name" value="ATP-NAD_kinase_N"/>
</dbReference>
<dbReference type="GO" id="GO:0005524">
    <property type="term" value="F:ATP binding"/>
    <property type="evidence" value="ECO:0007669"/>
    <property type="project" value="UniProtKB-KW"/>
</dbReference>
<evidence type="ECO:0000313" key="9">
    <source>
        <dbReference type="EMBL" id="KAG0566673.1"/>
    </source>
</evidence>
<dbReference type="GO" id="GO:0016020">
    <property type="term" value="C:membrane"/>
    <property type="evidence" value="ECO:0007669"/>
    <property type="project" value="TreeGrafter"/>
</dbReference>
<comment type="similarity">
    <text evidence="1 6">Belongs to the eukaryotic diacylglycerol kinase family.</text>
</comment>
<evidence type="ECO:0000256" key="1">
    <source>
        <dbReference type="ARBA" id="ARBA00009280"/>
    </source>
</evidence>
<feature type="compositionally biased region" description="Polar residues" evidence="7">
    <location>
        <begin position="321"/>
        <end position="345"/>
    </location>
</feature>
<feature type="compositionally biased region" description="Low complexity" evidence="7">
    <location>
        <begin position="249"/>
        <end position="259"/>
    </location>
</feature>
<dbReference type="SUPFAM" id="SSF111331">
    <property type="entry name" value="NAD kinase/diacylglycerol kinase-like"/>
    <property type="match status" value="1"/>
</dbReference>
<dbReference type="InterPro" id="IPR037607">
    <property type="entry name" value="DGK"/>
</dbReference>
<dbReference type="PROSITE" id="PS50146">
    <property type="entry name" value="DAGK"/>
    <property type="match status" value="1"/>
</dbReference>
<feature type="compositionally biased region" description="Polar residues" evidence="7">
    <location>
        <begin position="192"/>
        <end position="210"/>
    </location>
</feature>
<keyword evidence="10" id="KW-1185">Reference proteome</keyword>
<reference evidence="9" key="1">
    <citation type="submission" date="2020-06" db="EMBL/GenBank/DDBJ databases">
        <title>WGS assembly of Ceratodon purpureus strain R40.</title>
        <authorList>
            <person name="Carey S.B."/>
            <person name="Jenkins J."/>
            <person name="Shu S."/>
            <person name="Lovell J.T."/>
            <person name="Sreedasyam A."/>
            <person name="Maumus F."/>
            <person name="Tiley G.P."/>
            <person name="Fernandez-Pozo N."/>
            <person name="Barry K."/>
            <person name="Chen C."/>
            <person name="Wang M."/>
            <person name="Lipzen A."/>
            <person name="Daum C."/>
            <person name="Saski C.A."/>
            <person name="Payton A.C."/>
            <person name="Mcbreen J.C."/>
            <person name="Conrad R.E."/>
            <person name="Kollar L.M."/>
            <person name="Olsson S."/>
            <person name="Huttunen S."/>
            <person name="Landis J.B."/>
            <person name="Wickett N.J."/>
            <person name="Johnson M.G."/>
            <person name="Rensing S.A."/>
            <person name="Grimwood J."/>
            <person name="Schmutz J."/>
            <person name="Mcdaniel S.F."/>
        </authorList>
    </citation>
    <scope>NUCLEOTIDE SEQUENCE</scope>
    <source>
        <strain evidence="9">R40</strain>
    </source>
</reference>
<dbReference type="EC" id="2.7.1.107" evidence="6"/>
<feature type="compositionally biased region" description="Low complexity" evidence="7">
    <location>
        <begin position="227"/>
        <end position="237"/>
    </location>
</feature>
<dbReference type="FunFam" id="2.60.200.40:FF:000011">
    <property type="entry name" value="diacylglycerol kinase"/>
    <property type="match status" value="1"/>
</dbReference>
<organism evidence="9 10">
    <name type="scientific">Ceratodon purpureus</name>
    <name type="common">Fire moss</name>
    <name type="synonym">Dicranum purpureum</name>
    <dbReference type="NCBI Taxonomy" id="3225"/>
    <lineage>
        <taxon>Eukaryota</taxon>
        <taxon>Viridiplantae</taxon>
        <taxon>Streptophyta</taxon>
        <taxon>Embryophyta</taxon>
        <taxon>Bryophyta</taxon>
        <taxon>Bryophytina</taxon>
        <taxon>Bryopsida</taxon>
        <taxon>Dicranidae</taxon>
        <taxon>Pseudoditrichales</taxon>
        <taxon>Ditrichaceae</taxon>
        <taxon>Ceratodon</taxon>
    </lineage>
</organism>
<dbReference type="Pfam" id="PF00781">
    <property type="entry name" value="DAGK_cat"/>
    <property type="match status" value="1"/>
</dbReference>
<feature type="region of interest" description="Disordered" evidence="7">
    <location>
        <begin position="315"/>
        <end position="351"/>
    </location>
</feature>
<accession>A0A8T0H5S2</accession>